<sequence length="104" mass="11685">MKGCHCFKPDSVLSLKQLRQLSNIKDDENFKALLETCKDESTGNINVSLLIKRIKDDKHVFKHYEAVTKKLASFENVALSPEIFMQTLTSGTSSNTPRGSRPSQ</sequence>
<dbReference type="Proteomes" id="UP000663829">
    <property type="component" value="Unassembled WGS sequence"/>
</dbReference>
<dbReference type="EMBL" id="CAJNOK010025756">
    <property type="protein sequence ID" value="CAF1393973.1"/>
    <property type="molecule type" value="Genomic_DNA"/>
</dbReference>
<dbReference type="Proteomes" id="UP000677228">
    <property type="component" value="Unassembled WGS sequence"/>
</dbReference>
<organism evidence="1 5">
    <name type="scientific">Didymodactylos carnosus</name>
    <dbReference type="NCBI Taxonomy" id="1234261"/>
    <lineage>
        <taxon>Eukaryota</taxon>
        <taxon>Metazoa</taxon>
        <taxon>Spiralia</taxon>
        <taxon>Gnathifera</taxon>
        <taxon>Rotifera</taxon>
        <taxon>Eurotatoria</taxon>
        <taxon>Bdelloidea</taxon>
        <taxon>Philodinida</taxon>
        <taxon>Philodinidae</taxon>
        <taxon>Didymodactylos</taxon>
    </lineage>
</organism>
<evidence type="ECO:0000313" key="1">
    <source>
        <dbReference type="EMBL" id="CAF1060640.1"/>
    </source>
</evidence>
<evidence type="ECO:0000313" key="3">
    <source>
        <dbReference type="EMBL" id="CAF3828966.1"/>
    </source>
</evidence>
<comment type="caution">
    <text evidence="1">The sequence shown here is derived from an EMBL/GenBank/DDBJ whole genome shotgun (WGS) entry which is preliminary data.</text>
</comment>
<dbReference type="EMBL" id="CAJOBA010047464">
    <property type="protein sequence ID" value="CAF4201390.1"/>
    <property type="molecule type" value="Genomic_DNA"/>
</dbReference>
<protein>
    <submittedName>
        <fullName evidence="1">Uncharacterized protein</fullName>
    </submittedName>
</protein>
<evidence type="ECO:0000313" key="5">
    <source>
        <dbReference type="Proteomes" id="UP000663829"/>
    </source>
</evidence>
<dbReference type="Proteomes" id="UP000681722">
    <property type="component" value="Unassembled WGS sequence"/>
</dbReference>
<evidence type="ECO:0000313" key="2">
    <source>
        <dbReference type="EMBL" id="CAF1393973.1"/>
    </source>
</evidence>
<dbReference type="Proteomes" id="UP000682733">
    <property type="component" value="Unassembled WGS sequence"/>
</dbReference>
<evidence type="ECO:0000313" key="4">
    <source>
        <dbReference type="EMBL" id="CAF4201390.1"/>
    </source>
</evidence>
<accession>A0A814LA59</accession>
<reference evidence="1" key="1">
    <citation type="submission" date="2021-02" db="EMBL/GenBank/DDBJ databases">
        <authorList>
            <person name="Nowell W R."/>
        </authorList>
    </citation>
    <scope>NUCLEOTIDE SEQUENCE</scope>
</reference>
<gene>
    <name evidence="1" type="ORF">GPM918_LOCUS16759</name>
    <name evidence="2" type="ORF">OVA965_LOCUS32710</name>
    <name evidence="3" type="ORF">SRO942_LOCUS16756</name>
    <name evidence="4" type="ORF">TMI583_LOCUS33573</name>
</gene>
<dbReference type="EMBL" id="CAJOBC010004468">
    <property type="protein sequence ID" value="CAF3828966.1"/>
    <property type="molecule type" value="Genomic_DNA"/>
</dbReference>
<name>A0A814LA59_9BILA</name>
<proteinExistence type="predicted"/>
<dbReference type="EMBL" id="CAJNOQ010004468">
    <property type="protein sequence ID" value="CAF1060640.1"/>
    <property type="molecule type" value="Genomic_DNA"/>
</dbReference>
<keyword evidence="5" id="KW-1185">Reference proteome</keyword>
<dbReference type="AlphaFoldDB" id="A0A814LA59"/>